<dbReference type="GO" id="GO:0046872">
    <property type="term" value="F:metal ion binding"/>
    <property type="evidence" value="ECO:0007669"/>
    <property type="project" value="UniProtKB-KW"/>
</dbReference>
<keyword evidence="6" id="KW-0378">Hydrolase</keyword>
<proteinExistence type="inferred from homology"/>
<feature type="domain" description="DDE Tnp4" evidence="8">
    <location>
        <begin position="2"/>
        <end position="75"/>
    </location>
</feature>
<evidence type="ECO:0000313" key="10">
    <source>
        <dbReference type="Proteomes" id="UP001202328"/>
    </source>
</evidence>
<evidence type="ECO:0000256" key="5">
    <source>
        <dbReference type="ARBA" id="ARBA00022723"/>
    </source>
</evidence>
<dbReference type="AlphaFoldDB" id="A0AAD4S0D0"/>
<keyword evidence="10" id="KW-1185">Reference proteome</keyword>
<accession>A0AAD4S0D0</accession>
<comment type="caution">
    <text evidence="9">The sequence shown here is derived from an EMBL/GenBank/DDBJ whole genome shotgun (WGS) entry which is preliminary data.</text>
</comment>
<evidence type="ECO:0000256" key="2">
    <source>
        <dbReference type="ARBA" id="ARBA00004123"/>
    </source>
</evidence>
<sequence>MTPYRNTRYWLRDFRRGGRPRTKKEKFNQAHSQLRNVIERAFGVLKARFPILDKMRRFSFTTQKYLVVATMAIHNFLRRIRLNDELFRRFEDVGLEVSNTIEMNSESATSATQHVFRPQDQTFMHQLRDQVANELDLLVGV</sequence>
<reference evidence="9" key="1">
    <citation type="submission" date="2022-04" db="EMBL/GenBank/DDBJ databases">
        <title>A functionally conserved STORR gene fusion in Papaver species that diverged 16.8 million years ago.</title>
        <authorList>
            <person name="Catania T."/>
        </authorList>
    </citation>
    <scope>NUCLEOTIDE SEQUENCE</scope>
    <source>
        <strain evidence="9">S-188037</strain>
    </source>
</reference>
<dbReference type="EMBL" id="JAJJMB010015994">
    <property type="protein sequence ID" value="KAI3850692.1"/>
    <property type="molecule type" value="Genomic_DNA"/>
</dbReference>
<dbReference type="InterPro" id="IPR045249">
    <property type="entry name" value="HARBI1-like"/>
</dbReference>
<dbReference type="Pfam" id="PF13359">
    <property type="entry name" value="DDE_Tnp_4"/>
    <property type="match status" value="1"/>
</dbReference>
<gene>
    <name evidence="9" type="ORF">MKW98_030752</name>
</gene>
<dbReference type="Proteomes" id="UP001202328">
    <property type="component" value="Unassembled WGS sequence"/>
</dbReference>
<comment type="subcellular location">
    <subcellularLocation>
        <location evidence="2">Nucleus</location>
    </subcellularLocation>
</comment>
<name>A0AAD4S0D0_9MAGN</name>
<evidence type="ECO:0000259" key="8">
    <source>
        <dbReference type="Pfam" id="PF13359"/>
    </source>
</evidence>
<dbReference type="PANTHER" id="PTHR22930">
    <property type="match status" value="1"/>
</dbReference>
<protein>
    <recommendedName>
        <fullName evidence="8">DDE Tnp4 domain-containing protein</fullName>
    </recommendedName>
</protein>
<evidence type="ECO:0000256" key="3">
    <source>
        <dbReference type="ARBA" id="ARBA00006958"/>
    </source>
</evidence>
<comment type="similarity">
    <text evidence="3">Belongs to the HARBI1 family.</text>
</comment>
<organism evidence="9 10">
    <name type="scientific">Papaver atlanticum</name>
    <dbReference type="NCBI Taxonomy" id="357466"/>
    <lineage>
        <taxon>Eukaryota</taxon>
        <taxon>Viridiplantae</taxon>
        <taxon>Streptophyta</taxon>
        <taxon>Embryophyta</taxon>
        <taxon>Tracheophyta</taxon>
        <taxon>Spermatophyta</taxon>
        <taxon>Magnoliopsida</taxon>
        <taxon>Ranunculales</taxon>
        <taxon>Papaveraceae</taxon>
        <taxon>Papaveroideae</taxon>
        <taxon>Papaver</taxon>
    </lineage>
</organism>
<evidence type="ECO:0000256" key="6">
    <source>
        <dbReference type="ARBA" id="ARBA00022801"/>
    </source>
</evidence>
<comment type="cofactor">
    <cofactor evidence="1">
        <name>a divalent metal cation</name>
        <dbReference type="ChEBI" id="CHEBI:60240"/>
    </cofactor>
</comment>
<evidence type="ECO:0000256" key="1">
    <source>
        <dbReference type="ARBA" id="ARBA00001968"/>
    </source>
</evidence>
<evidence type="ECO:0000313" key="9">
    <source>
        <dbReference type="EMBL" id="KAI3850692.1"/>
    </source>
</evidence>
<keyword evidence="4" id="KW-0540">Nuclease</keyword>
<dbReference type="PANTHER" id="PTHR22930:SF262">
    <property type="entry name" value="MYB_SANT-LIKE DOMAIN, HARBINGER TRANSPOSASE-DERIVED NUCLEASE DOMAIN PROTEIN-RELATED"/>
    <property type="match status" value="1"/>
</dbReference>
<dbReference type="GO" id="GO:0004518">
    <property type="term" value="F:nuclease activity"/>
    <property type="evidence" value="ECO:0007669"/>
    <property type="project" value="UniProtKB-KW"/>
</dbReference>
<dbReference type="GO" id="GO:0005634">
    <property type="term" value="C:nucleus"/>
    <property type="evidence" value="ECO:0007669"/>
    <property type="project" value="UniProtKB-SubCell"/>
</dbReference>
<keyword evidence="5" id="KW-0479">Metal-binding</keyword>
<evidence type="ECO:0000256" key="7">
    <source>
        <dbReference type="ARBA" id="ARBA00023242"/>
    </source>
</evidence>
<keyword evidence="7" id="KW-0539">Nucleus</keyword>
<dbReference type="InterPro" id="IPR027806">
    <property type="entry name" value="HARBI1_dom"/>
</dbReference>
<dbReference type="GO" id="GO:0016787">
    <property type="term" value="F:hydrolase activity"/>
    <property type="evidence" value="ECO:0007669"/>
    <property type="project" value="UniProtKB-KW"/>
</dbReference>
<evidence type="ECO:0000256" key="4">
    <source>
        <dbReference type="ARBA" id="ARBA00022722"/>
    </source>
</evidence>